<reference evidence="2 3" key="1">
    <citation type="journal article" date="2017" name="Front. Microbiol.">
        <title>Phaeobacter piscinae sp. nov., a species of the Roseobacter group and potential aquaculture probiont.</title>
        <authorList>
            <person name="Sonnenschein E.C."/>
            <person name="Phippen C.B.W."/>
            <person name="Nielsen K.F."/>
            <person name="Mateiu R.V."/>
            <person name="Melchiorsen J."/>
            <person name="Gram L."/>
            <person name="Overmann J."/>
            <person name="Freese H.M."/>
        </authorList>
    </citation>
    <scope>NUCLEOTIDE SEQUENCE [LARGE SCALE GENOMIC DNA]</scope>
    <source>
        <strain evidence="2 3">P13</strain>
    </source>
</reference>
<proteinExistence type="predicted"/>
<feature type="region of interest" description="Disordered" evidence="1">
    <location>
        <begin position="41"/>
        <end position="70"/>
    </location>
</feature>
<dbReference type="AlphaFoldDB" id="A0AAN1LAX9"/>
<gene>
    <name evidence="2" type="ORF">PhaeoP13_02118</name>
</gene>
<organism evidence="2 3">
    <name type="scientific">Phaeobacter piscinae</name>
    <dbReference type="NCBI Taxonomy" id="1580596"/>
    <lineage>
        <taxon>Bacteria</taxon>
        <taxon>Pseudomonadati</taxon>
        <taxon>Pseudomonadota</taxon>
        <taxon>Alphaproteobacteria</taxon>
        <taxon>Rhodobacterales</taxon>
        <taxon>Roseobacteraceae</taxon>
        <taxon>Phaeobacter</taxon>
    </lineage>
</organism>
<evidence type="ECO:0000313" key="2">
    <source>
        <dbReference type="EMBL" id="ATG44043.1"/>
    </source>
</evidence>
<accession>A0AAN1LAX9</accession>
<evidence type="ECO:0000313" key="3">
    <source>
        <dbReference type="Proteomes" id="UP000218606"/>
    </source>
</evidence>
<sequence>MSEGRRPVGRYLPALVTFGHMRMRSPITSPNHLARIKGTRQTKWGASSRSHQTDHMGGSILAGTRLIADQ</sequence>
<name>A0AAN1LAX9_9RHOB</name>
<dbReference type="Proteomes" id="UP000218606">
    <property type="component" value="Chromosome"/>
</dbReference>
<dbReference type="EMBL" id="CP010767">
    <property type="protein sequence ID" value="ATG44043.1"/>
    <property type="molecule type" value="Genomic_DNA"/>
</dbReference>
<feature type="compositionally biased region" description="Polar residues" evidence="1">
    <location>
        <begin position="41"/>
        <end position="50"/>
    </location>
</feature>
<protein>
    <submittedName>
        <fullName evidence="2">Uncharacterized protein</fullName>
    </submittedName>
</protein>
<evidence type="ECO:0000256" key="1">
    <source>
        <dbReference type="SAM" id="MobiDB-lite"/>
    </source>
</evidence>